<sequence length="278" mass="30991">MEIRSSRQVTMVATIFTAMFFLYGCTTQQSSMNNTVTNPQQTTTASQGTSILIPSSVQPGTPVEVVTSNFRVIATPSLLEPGRYNILSYYIGKSPIQNNITMEMNGSETSTEGNSTVYPGTQIGEYDDISVPSGLDSLNMKIKWTEYGSGKQQTEQINFTKVKDDLKVENYRFYKGQSTHWIMGYAYEQIGNKSFNTGKVGDVILKPNGVGITIHNDFRYTVQSHTGKFTLNGPSGYMKWWSNSFSSSEPQFIINSPNAKVSVTWDGNTEMFNLNRVQ</sequence>
<dbReference type="PROSITE" id="PS51257">
    <property type="entry name" value="PROKAR_LIPOPROTEIN"/>
    <property type="match status" value="1"/>
</dbReference>
<accession>A0ABY6ZDB4</accession>
<name>A0ABY6ZDB4_9BACL</name>
<keyword evidence="2" id="KW-1185">Reference proteome</keyword>
<reference evidence="1" key="1">
    <citation type="submission" date="2022-08" db="EMBL/GenBank/DDBJ databases">
        <title>Alicyclobacillus fastidiosus DSM 17978, complete genome.</title>
        <authorList>
            <person name="Wang Q."/>
            <person name="Cai R."/>
            <person name="Wang Z."/>
        </authorList>
    </citation>
    <scope>NUCLEOTIDE SEQUENCE</scope>
    <source>
        <strain evidence="1">DSM 17978</strain>
    </source>
</reference>
<evidence type="ECO:0008006" key="3">
    <source>
        <dbReference type="Google" id="ProtNLM"/>
    </source>
</evidence>
<dbReference type="EMBL" id="CP104067">
    <property type="protein sequence ID" value="WAH40735.1"/>
    <property type="molecule type" value="Genomic_DNA"/>
</dbReference>
<dbReference type="RefSeq" id="WP_268004630.1">
    <property type="nucleotide sequence ID" value="NZ_BSUT01000001.1"/>
</dbReference>
<dbReference type="Proteomes" id="UP001164761">
    <property type="component" value="Chromosome"/>
</dbReference>
<evidence type="ECO:0000313" key="1">
    <source>
        <dbReference type="EMBL" id="WAH40735.1"/>
    </source>
</evidence>
<proteinExistence type="predicted"/>
<organism evidence="1 2">
    <name type="scientific">Alicyclobacillus fastidiosus</name>
    <dbReference type="NCBI Taxonomy" id="392011"/>
    <lineage>
        <taxon>Bacteria</taxon>
        <taxon>Bacillati</taxon>
        <taxon>Bacillota</taxon>
        <taxon>Bacilli</taxon>
        <taxon>Bacillales</taxon>
        <taxon>Alicyclobacillaceae</taxon>
        <taxon>Alicyclobacillus</taxon>
    </lineage>
</organism>
<evidence type="ECO:0000313" key="2">
    <source>
        <dbReference type="Proteomes" id="UP001164761"/>
    </source>
</evidence>
<protein>
    <recommendedName>
        <fullName evidence="3">Lipoprotein</fullName>
    </recommendedName>
</protein>
<gene>
    <name evidence="1" type="ORF">NZD89_20905</name>
</gene>